<evidence type="ECO:0008006" key="4">
    <source>
        <dbReference type="Google" id="ProtNLM"/>
    </source>
</evidence>
<organism evidence="2 3">
    <name type="scientific">Stylosanthes scabra</name>
    <dbReference type="NCBI Taxonomy" id="79078"/>
    <lineage>
        <taxon>Eukaryota</taxon>
        <taxon>Viridiplantae</taxon>
        <taxon>Streptophyta</taxon>
        <taxon>Embryophyta</taxon>
        <taxon>Tracheophyta</taxon>
        <taxon>Spermatophyta</taxon>
        <taxon>Magnoliopsida</taxon>
        <taxon>eudicotyledons</taxon>
        <taxon>Gunneridae</taxon>
        <taxon>Pentapetalae</taxon>
        <taxon>rosids</taxon>
        <taxon>fabids</taxon>
        <taxon>Fabales</taxon>
        <taxon>Fabaceae</taxon>
        <taxon>Papilionoideae</taxon>
        <taxon>50 kb inversion clade</taxon>
        <taxon>dalbergioids sensu lato</taxon>
        <taxon>Dalbergieae</taxon>
        <taxon>Pterocarpus clade</taxon>
        <taxon>Stylosanthes</taxon>
    </lineage>
</organism>
<feature type="non-terminal residue" evidence="2">
    <location>
        <position position="200"/>
    </location>
</feature>
<proteinExistence type="predicted"/>
<feature type="region of interest" description="Disordered" evidence="1">
    <location>
        <begin position="160"/>
        <end position="183"/>
    </location>
</feature>
<gene>
    <name evidence="2" type="ORF">PIB30_029736</name>
</gene>
<comment type="caution">
    <text evidence="2">The sequence shown here is derived from an EMBL/GenBank/DDBJ whole genome shotgun (WGS) entry which is preliminary data.</text>
</comment>
<dbReference type="EMBL" id="JASCZI010271982">
    <property type="protein sequence ID" value="MED6218767.1"/>
    <property type="molecule type" value="Genomic_DNA"/>
</dbReference>
<evidence type="ECO:0000256" key="1">
    <source>
        <dbReference type="SAM" id="MobiDB-lite"/>
    </source>
</evidence>
<feature type="compositionally biased region" description="Basic and acidic residues" evidence="1">
    <location>
        <begin position="161"/>
        <end position="172"/>
    </location>
</feature>
<sequence length="200" mass="22632">MQVISKEFIHREEVNRVVAATKNTQAHTTPRGQGQTSHPGDNHRDNGPRGNPKPPRQKFDNYTPLVASITEIYHQVSEKGVLPKARPLKGRTQNEKNRSLFYDYHQGYGHKTQDCYDLKDAIEQAIKDRSPKPESRNPRYRRDDDEPIMEIAVIIGSSAPEKSKSALKKDLDADPPPPFPTITFRKEDLVHGLADSDAPM</sequence>
<protein>
    <recommendedName>
        <fullName evidence="4">Reverse transcriptase domain-containing protein</fullName>
    </recommendedName>
</protein>
<evidence type="ECO:0000313" key="3">
    <source>
        <dbReference type="Proteomes" id="UP001341840"/>
    </source>
</evidence>
<name>A0ABU6ZA14_9FABA</name>
<reference evidence="2 3" key="1">
    <citation type="journal article" date="2023" name="Plants (Basel)">
        <title>Bridging the Gap: Combining Genomics and Transcriptomics Approaches to Understand Stylosanthes scabra, an Orphan Legume from the Brazilian Caatinga.</title>
        <authorList>
            <person name="Ferreira-Neto J.R.C."/>
            <person name="da Silva M.D."/>
            <person name="Binneck E."/>
            <person name="de Melo N.F."/>
            <person name="da Silva R.H."/>
            <person name="de Melo A.L.T.M."/>
            <person name="Pandolfi V."/>
            <person name="Bustamante F.O."/>
            <person name="Brasileiro-Vidal A.C."/>
            <person name="Benko-Iseppon A.M."/>
        </authorList>
    </citation>
    <scope>NUCLEOTIDE SEQUENCE [LARGE SCALE GENOMIC DNA]</scope>
    <source>
        <tissue evidence="2">Leaves</tissue>
    </source>
</reference>
<dbReference type="Proteomes" id="UP001341840">
    <property type="component" value="Unassembled WGS sequence"/>
</dbReference>
<feature type="compositionally biased region" description="Basic and acidic residues" evidence="1">
    <location>
        <begin position="127"/>
        <end position="144"/>
    </location>
</feature>
<feature type="region of interest" description="Disordered" evidence="1">
    <location>
        <begin position="20"/>
        <end position="60"/>
    </location>
</feature>
<evidence type="ECO:0000313" key="2">
    <source>
        <dbReference type="EMBL" id="MED6218767.1"/>
    </source>
</evidence>
<feature type="region of interest" description="Disordered" evidence="1">
    <location>
        <begin position="127"/>
        <end position="148"/>
    </location>
</feature>
<feature type="compositionally biased region" description="Polar residues" evidence="1">
    <location>
        <begin position="21"/>
        <end position="39"/>
    </location>
</feature>
<accession>A0ABU6ZA14</accession>
<keyword evidence="3" id="KW-1185">Reference proteome</keyword>